<keyword evidence="2" id="KW-1185">Reference proteome</keyword>
<sequence>MRERHMTDLDLRIGSFRYDNTEALFNGTVAVAGVRSTTISTAATLPGVFDYLVQGNVDVSEFGLTFLLRALDQGVPYAVIPAFPVRMFRHSAVFVNAHSGITGPTDLVGKNIGEFGVYGQDPGVWIKGILAEDYGFRPEDNRWVIGGLNHPAPPFEFTTHPRPDGVDITTTPEGKSLSTMLDTGEIDALFTANAPQPFLDGSPNITRLFPDYEPIERDYYRRTRNFPIMHAVVARRGLLDAHPGLARAVYNAFYDAKEAGADRYRRFRPLYQTPVMLPWANALMERNDELFGHDWWPYGVKANLHTLDTFLRYHYEQGLSARRWTVEEIVAPELLDT</sequence>
<organism evidence="1 2">
    <name type="scientific">Streptomyces albiaxialis</name>
    <dbReference type="NCBI Taxonomy" id="329523"/>
    <lineage>
        <taxon>Bacteria</taxon>
        <taxon>Bacillati</taxon>
        <taxon>Actinomycetota</taxon>
        <taxon>Actinomycetes</taxon>
        <taxon>Kitasatosporales</taxon>
        <taxon>Streptomycetaceae</taxon>
        <taxon>Streptomyces</taxon>
    </lineage>
</organism>
<name>A0ABN2VNC5_9ACTN</name>
<gene>
    <name evidence="1" type="ORF">GCM10009801_13000</name>
</gene>
<dbReference type="SUPFAM" id="SSF53850">
    <property type="entry name" value="Periplasmic binding protein-like II"/>
    <property type="match status" value="1"/>
</dbReference>
<reference evidence="1 2" key="1">
    <citation type="journal article" date="2019" name="Int. J. Syst. Evol. Microbiol.">
        <title>The Global Catalogue of Microorganisms (GCM) 10K type strain sequencing project: providing services to taxonomists for standard genome sequencing and annotation.</title>
        <authorList>
            <consortium name="The Broad Institute Genomics Platform"/>
            <consortium name="The Broad Institute Genome Sequencing Center for Infectious Disease"/>
            <person name="Wu L."/>
            <person name="Ma J."/>
        </authorList>
    </citation>
    <scope>NUCLEOTIDE SEQUENCE [LARGE SCALE GENOMIC DNA]</scope>
    <source>
        <strain evidence="1 2">JCM 15478</strain>
    </source>
</reference>
<evidence type="ECO:0000313" key="2">
    <source>
        <dbReference type="Proteomes" id="UP001500016"/>
    </source>
</evidence>
<dbReference type="EMBL" id="BAAAPE010000002">
    <property type="protein sequence ID" value="GAA2066492.1"/>
    <property type="molecule type" value="Genomic_DNA"/>
</dbReference>
<evidence type="ECO:0000313" key="1">
    <source>
        <dbReference type="EMBL" id="GAA2066492.1"/>
    </source>
</evidence>
<accession>A0ABN2VNC5</accession>
<comment type="caution">
    <text evidence="1">The sequence shown here is derived from an EMBL/GenBank/DDBJ whole genome shotgun (WGS) entry which is preliminary data.</text>
</comment>
<dbReference type="Proteomes" id="UP001500016">
    <property type="component" value="Unassembled WGS sequence"/>
</dbReference>
<proteinExistence type="predicted"/>
<protein>
    <submittedName>
        <fullName evidence="1">4,5-dihydroxyphthalate decarboxylase</fullName>
    </submittedName>
</protein>